<evidence type="ECO:0000313" key="2">
    <source>
        <dbReference type="EMBL" id="KAF7831807.1"/>
    </source>
</evidence>
<dbReference type="GO" id="GO:0016874">
    <property type="term" value="F:ligase activity"/>
    <property type="evidence" value="ECO:0007669"/>
    <property type="project" value="UniProtKB-KW"/>
</dbReference>
<keyword evidence="3" id="KW-1185">Reference proteome</keyword>
<dbReference type="AlphaFoldDB" id="A0A834WSY2"/>
<accession>A0A834WSY2</accession>
<feature type="signal peptide" evidence="1">
    <location>
        <begin position="1"/>
        <end position="29"/>
    </location>
</feature>
<organism evidence="2 3">
    <name type="scientific">Senna tora</name>
    <dbReference type="NCBI Taxonomy" id="362788"/>
    <lineage>
        <taxon>Eukaryota</taxon>
        <taxon>Viridiplantae</taxon>
        <taxon>Streptophyta</taxon>
        <taxon>Embryophyta</taxon>
        <taxon>Tracheophyta</taxon>
        <taxon>Spermatophyta</taxon>
        <taxon>Magnoliopsida</taxon>
        <taxon>eudicotyledons</taxon>
        <taxon>Gunneridae</taxon>
        <taxon>Pentapetalae</taxon>
        <taxon>rosids</taxon>
        <taxon>fabids</taxon>
        <taxon>Fabales</taxon>
        <taxon>Fabaceae</taxon>
        <taxon>Caesalpinioideae</taxon>
        <taxon>Cassia clade</taxon>
        <taxon>Senna</taxon>
    </lineage>
</organism>
<evidence type="ECO:0000256" key="1">
    <source>
        <dbReference type="SAM" id="SignalP"/>
    </source>
</evidence>
<dbReference type="EMBL" id="JAAIUW010000005">
    <property type="protein sequence ID" value="KAF7831807.1"/>
    <property type="molecule type" value="Genomic_DNA"/>
</dbReference>
<keyword evidence="1" id="KW-0732">Signal</keyword>
<comment type="caution">
    <text evidence="2">The sequence shown here is derived from an EMBL/GenBank/DDBJ whole genome shotgun (WGS) entry which is preliminary data.</text>
</comment>
<gene>
    <name evidence="2" type="ORF">G2W53_014140</name>
</gene>
<protein>
    <submittedName>
        <fullName evidence="2">Putative methionine--tRNA ligase</fullName>
    </submittedName>
</protein>
<dbReference type="Proteomes" id="UP000634136">
    <property type="component" value="Unassembled WGS sequence"/>
</dbReference>
<sequence length="155" mass="16773">MPPYEGVRLTRFFCLLNLFLFENSPWVSTAKLPAALDKEKPEKKPSKFNGGKFSKSKGIGVFGNDAKAINIPVEGIVVFAYEAGLDASSSDAIAMASSTSPISAFYFTTPLFSKVRASQPSTRRNGRIALNGVNKIGLHIHKPMQMNHPCAAIIA</sequence>
<name>A0A834WSY2_9FABA</name>
<evidence type="ECO:0000313" key="3">
    <source>
        <dbReference type="Proteomes" id="UP000634136"/>
    </source>
</evidence>
<feature type="chain" id="PRO_5032941541" evidence="1">
    <location>
        <begin position="30"/>
        <end position="155"/>
    </location>
</feature>
<proteinExistence type="predicted"/>
<reference evidence="2" key="1">
    <citation type="submission" date="2020-09" db="EMBL/GenBank/DDBJ databases">
        <title>Genome-Enabled Discovery of Anthraquinone Biosynthesis in Senna tora.</title>
        <authorList>
            <person name="Kang S.-H."/>
            <person name="Pandey R.P."/>
            <person name="Lee C.-M."/>
            <person name="Sim J.-S."/>
            <person name="Jeong J.-T."/>
            <person name="Choi B.-S."/>
            <person name="Jung M."/>
            <person name="Ginzburg D."/>
            <person name="Zhao K."/>
            <person name="Won S.Y."/>
            <person name="Oh T.-J."/>
            <person name="Yu Y."/>
            <person name="Kim N.-H."/>
            <person name="Lee O.R."/>
            <person name="Lee T.-H."/>
            <person name="Bashyal P."/>
            <person name="Kim T.-S."/>
            <person name="Lee W.-H."/>
            <person name="Kawkins C."/>
            <person name="Kim C.-K."/>
            <person name="Kim J.S."/>
            <person name="Ahn B.O."/>
            <person name="Rhee S.Y."/>
            <person name="Sohng J.K."/>
        </authorList>
    </citation>
    <scope>NUCLEOTIDE SEQUENCE</scope>
    <source>
        <tissue evidence="2">Leaf</tissue>
    </source>
</reference>
<keyword evidence="2" id="KW-0436">Ligase</keyword>